<organism evidence="7 8">
    <name type="scientific">Fusarium oxysporum</name>
    <name type="common">Fusarium vascular wilt</name>
    <dbReference type="NCBI Taxonomy" id="5507"/>
    <lineage>
        <taxon>Eukaryota</taxon>
        <taxon>Fungi</taxon>
        <taxon>Dikarya</taxon>
        <taxon>Ascomycota</taxon>
        <taxon>Pezizomycotina</taxon>
        <taxon>Sordariomycetes</taxon>
        <taxon>Hypocreomycetidae</taxon>
        <taxon>Hypocreales</taxon>
        <taxon>Nectriaceae</taxon>
        <taxon>Fusarium</taxon>
        <taxon>Fusarium oxysporum species complex</taxon>
    </lineage>
</organism>
<evidence type="ECO:0000256" key="3">
    <source>
        <dbReference type="ARBA" id="ARBA00022576"/>
    </source>
</evidence>
<evidence type="ECO:0000313" key="8">
    <source>
        <dbReference type="Proteomes" id="UP000558688"/>
    </source>
</evidence>
<dbReference type="PANTHER" id="PTHR42790:SF21">
    <property type="entry name" value="AROMATIC_AMINOADIPATE AMINOTRANSFERASE 1"/>
    <property type="match status" value="1"/>
</dbReference>
<dbReference type="InterPro" id="IPR050859">
    <property type="entry name" value="Class-I_PLP-dep_aminotransf"/>
</dbReference>
<reference evidence="7" key="1">
    <citation type="submission" date="2020-02" db="EMBL/GenBank/DDBJ databases">
        <title>Identification and distribution of gene clusters putatively required for synthesis of sphingolipid metabolism inhibitors in phylogenetically diverse species of the filamentous fungus Fusarium.</title>
        <authorList>
            <person name="Kim H.-S."/>
            <person name="Busman M."/>
            <person name="Brown D.W."/>
            <person name="Divon H."/>
            <person name="Uhlig S."/>
            <person name="Proctor R.H."/>
        </authorList>
    </citation>
    <scope>NUCLEOTIDE SEQUENCE [LARGE SCALE GENOMIC DNA]</scope>
    <source>
        <strain evidence="7">NRRL 39464</strain>
    </source>
</reference>
<dbReference type="SUPFAM" id="SSF53383">
    <property type="entry name" value="PLP-dependent transferases"/>
    <property type="match status" value="1"/>
</dbReference>
<proteinExistence type="inferred from homology"/>
<protein>
    <recommendedName>
        <fullName evidence="9">Aminotransferase class I/classII domain-containing protein</fullName>
    </recommendedName>
</protein>
<evidence type="ECO:0000313" key="7">
    <source>
        <dbReference type="EMBL" id="KAF5258907.1"/>
    </source>
</evidence>
<keyword evidence="4" id="KW-0808">Transferase</keyword>
<dbReference type="GO" id="GO:0047536">
    <property type="term" value="F:2-aminoadipate transaminase activity"/>
    <property type="evidence" value="ECO:0007669"/>
    <property type="project" value="TreeGrafter"/>
</dbReference>
<accession>A0A8H5EGM2</accession>
<feature type="region of interest" description="Disordered" evidence="6">
    <location>
        <begin position="78"/>
        <end position="98"/>
    </location>
</feature>
<sequence>MLPAVRGSRLGPLVRHGRSLHTTSRCLSSAEAAPAARPAHYDTSQQLSAIDAVKERRLKAGKLVAGVAAASDSDMFKGPTTGLPKSKRWDNHLSQESRVREPCTLKQAARYMKKPGLISLGGGLPSSEVFPIAELGFKVPVAPKFSEKETEESGQTVTIGKYDVRDRGGTYDLSIACNYGQATGSPQMMRYLTEHTEIVYNPPYADWKVCQTIGSTGALEEALRMFCDKDRGDSILTEDFSFSTALETVGPLGVKAFGVAIDEEGLVPEAMDALLSN</sequence>
<dbReference type="Proteomes" id="UP000558688">
    <property type="component" value="Unassembled WGS sequence"/>
</dbReference>
<gene>
    <name evidence="7" type="ORF">FOXYS1_10502</name>
</gene>
<feature type="non-terminal residue" evidence="7">
    <location>
        <position position="277"/>
    </location>
</feature>
<dbReference type="EMBL" id="JAAFOW010001878">
    <property type="protein sequence ID" value="KAF5258907.1"/>
    <property type="molecule type" value="Genomic_DNA"/>
</dbReference>
<dbReference type="GO" id="GO:0008793">
    <property type="term" value="F:aromatic-amino-acid transaminase activity"/>
    <property type="evidence" value="ECO:0007669"/>
    <property type="project" value="TreeGrafter"/>
</dbReference>
<comment type="cofactor">
    <cofactor evidence="1">
        <name>pyridoxal 5'-phosphate</name>
        <dbReference type="ChEBI" id="CHEBI:597326"/>
    </cofactor>
</comment>
<evidence type="ECO:0000256" key="4">
    <source>
        <dbReference type="ARBA" id="ARBA00022679"/>
    </source>
</evidence>
<dbReference type="InterPro" id="IPR015424">
    <property type="entry name" value="PyrdxlP-dep_Trfase"/>
</dbReference>
<keyword evidence="3" id="KW-0032">Aminotransferase</keyword>
<comment type="similarity">
    <text evidence="2">Belongs to the class-I pyridoxal-phosphate-dependent aminotransferase family.</text>
</comment>
<dbReference type="GO" id="GO:0006571">
    <property type="term" value="P:tyrosine biosynthetic process"/>
    <property type="evidence" value="ECO:0007669"/>
    <property type="project" value="TreeGrafter"/>
</dbReference>
<dbReference type="AlphaFoldDB" id="A0A8H5EGM2"/>
<keyword evidence="5" id="KW-0663">Pyridoxal phosphate</keyword>
<evidence type="ECO:0008006" key="9">
    <source>
        <dbReference type="Google" id="ProtNLM"/>
    </source>
</evidence>
<evidence type="ECO:0000256" key="2">
    <source>
        <dbReference type="ARBA" id="ARBA00007441"/>
    </source>
</evidence>
<dbReference type="InterPro" id="IPR015421">
    <property type="entry name" value="PyrdxlP-dep_Trfase_major"/>
</dbReference>
<dbReference type="GO" id="GO:0019878">
    <property type="term" value="P:lysine biosynthetic process via aminoadipic acid"/>
    <property type="evidence" value="ECO:0007669"/>
    <property type="project" value="TreeGrafter"/>
</dbReference>
<dbReference type="Gene3D" id="3.40.640.10">
    <property type="entry name" value="Type I PLP-dependent aspartate aminotransferase-like (Major domain)"/>
    <property type="match status" value="1"/>
</dbReference>
<evidence type="ECO:0000256" key="6">
    <source>
        <dbReference type="SAM" id="MobiDB-lite"/>
    </source>
</evidence>
<evidence type="ECO:0000256" key="5">
    <source>
        <dbReference type="ARBA" id="ARBA00022898"/>
    </source>
</evidence>
<dbReference type="PANTHER" id="PTHR42790">
    <property type="entry name" value="AMINOTRANSFERASE"/>
    <property type="match status" value="1"/>
</dbReference>
<name>A0A8H5EGM2_FUSOX</name>
<feature type="compositionally biased region" description="Basic and acidic residues" evidence="6">
    <location>
        <begin position="87"/>
        <end position="98"/>
    </location>
</feature>
<comment type="caution">
    <text evidence="7">The sequence shown here is derived from an EMBL/GenBank/DDBJ whole genome shotgun (WGS) entry which is preliminary data.</text>
</comment>
<dbReference type="GO" id="GO:0009074">
    <property type="term" value="P:aromatic amino acid family catabolic process"/>
    <property type="evidence" value="ECO:0007669"/>
    <property type="project" value="TreeGrafter"/>
</dbReference>
<evidence type="ECO:0000256" key="1">
    <source>
        <dbReference type="ARBA" id="ARBA00001933"/>
    </source>
</evidence>